<dbReference type="KEGG" id="ble:BleG1_3479"/>
<accession>A0A060LXN6</accession>
<keyword evidence="3 5" id="KW-0808">Transferase</keyword>
<dbReference type="Pfam" id="PF08241">
    <property type="entry name" value="Methyltransf_11"/>
    <property type="match status" value="1"/>
</dbReference>
<dbReference type="HOGENOM" id="CLU_1089548_0_0_9"/>
<dbReference type="PANTHER" id="PTHR44942:SF4">
    <property type="entry name" value="METHYLTRANSFERASE TYPE 11 DOMAIN-CONTAINING PROTEIN"/>
    <property type="match status" value="1"/>
</dbReference>
<evidence type="ECO:0000256" key="3">
    <source>
        <dbReference type="ARBA" id="ARBA00022679"/>
    </source>
</evidence>
<evidence type="ECO:0000313" key="6">
    <source>
        <dbReference type="Proteomes" id="UP000027142"/>
    </source>
</evidence>
<organism evidence="5 6">
    <name type="scientific">Shouchella lehensis G1</name>
    <dbReference type="NCBI Taxonomy" id="1246626"/>
    <lineage>
        <taxon>Bacteria</taxon>
        <taxon>Bacillati</taxon>
        <taxon>Bacillota</taxon>
        <taxon>Bacilli</taxon>
        <taxon>Bacillales</taxon>
        <taxon>Bacillaceae</taxon>
        <taxon>Shouchella</taxon>
    </lineage>
</organism>
<keyword evidence="2 5" id="KW-0489">Methyltransferase</keyword>
<gene>
    <name evidence="5" type="ORF">BleG1_3479</name>
</gene>
<dbReference type="EMBL" id="CP003923">
    <property type="protein sequence ID" value="AIC96026.1"/>
    <property type="molecule type" value="Genomic_DNA"/>
</dbReference>
<dbReference type="Gene3D" id="3.40.50.150">
    <property type="entry name" value="Vaccinia Virus protein VP39"/>
    <property type="match status" value="1"/>
</dbReference>
<evidence type="ECO:0000256" key="1">
    <source>
        <dbReference type="ARBA" id="ARBA00008361"/>
    </source>
</evidence>
<evidence type="ECO:0000256" key="2">
    <source>
        <dbReference type="ARBA" id="ARBA00022603"/>
    </source>
</evidence>
<dbReference type="PATRIC" id="fig|1246626.3.peg.3467"/>
<dbReference type="Proteomes" id="UP000027142">
    <property type="component" value="Chromosome"/>
</dbReference>
<dbReference type="RefSeq" id="WP_038483602.1">
    <property type="nucleotide sequence ID" value="NZ_CP003923.1"/>
</dbReference>
<dbReference type="SUPFAM" id="SSF53335">
    <property type="entry name" value="S-adenosyl-L-methionine-dependent methyltransferases"/>
    <property type="match status" value="1"/>
</dbReference>
<dbReference type="OrthoDB" id="9791837at2"/>
<dbReference type="STRING" id="1246626.BleG1_3479"/>
<evidence type="ECO:0000313" key="5">
    <source>
        <dbReference type="EMBL" id="AIC96026.1"/>
    </source>
</evidence>
<keyword evidence="6" id="KW-1185">Reference proteome</keyword>
<dbReference type="PANTHER" id="PTHR44942">
    <property type="entry name" value="METHYLTRANSF_11 DOMAIN-CONTAINING PROTEIN"/>
    <property type="match status" value="1"/>
</dbReference>
<protein>
    <submittedName>
        <fullName evidence="5">Methyltransferase</fullName>
    </submittedName>
</protein>
<reference evidence="5 6" key="1">
    <citation type="journal article" date="2014" name="Gene">
        <title>A comparative genomic analysis of the alkalitolerant soil bacterium Bacillus lehensis G1.</title>
        <authorList>
            <person name="Noor Y.M."/>
            <person name="Samsulrizal N.H."/>
            <person name="Jema'on N.A."/>
            <person name="Low K.O."/>
            <person name="Ramli A.N."/>
            <person name="Alias N.I."/>
            <person name="Damis S.I."/>
            <person name="Fuzi S.F."/>
            <person name="Isa M.N."/>
            <person name="Murad A.M."/>
            <person name="Raih M.F."/>
            <person name="Bakar F.D."/>
            <person name="Najimudin N."/>
            <person name="Mahadi N.M."/>
            <person name="Illias R.M."/>
        </authorList>
    </citation>
    <scope>NUCLEOTIDE SEQUENCE [LARGE SCALE GENOMIC DNA]</scope>
    <source>
        <strain evidence="5 6">G1</strain>
    </source>
</reference>
<comment type="similarity">
    <text evidence="1">Belongs to the methyltransferase superfamily.</text>
</comment>
<dbReference type="AlphaFoldDB" id="A0A060LXN6"/>
<dbReference type="eggNOG" id="COG2226">
    <property type="taxonomic scope" value="Bacteria"/>
</dbReference>
<proteinExistence type="inferred from homology"/>
<feature type="domain" description="Methyltransferase type 11" evidence="4">
    <location>
        <begin position="40"/>
        <end position="135"/>
    </location>
</feature>
<dbReference type="GO" id="GO:0032259">
    <property type="term" value="P:methylation"/>
    <property type="evidence" value="ECO:0007669"/>
    <property type="project" value="UniProtKB-KW"/>
</dbReference>
<dbReference type="InterPro" id="IPR029063">
    <property type="entry name" value="SAM-dependent_MTases_sf"/>
</dbReference>
<sequence>MSINFHSEKNKSSYVNRGAHSTWKQELLPLLSEHQPNHVVDLGCGGGIYTRALAAMGVPKVTGVDFSNVMLEAATRHSASYPTVGYQLGTATSTGLKDQSANMVLARALLHHIDTLKPVFQEVERILDQDGLFLIQTRTTDDCFLKGTDNHVRGHFFDCFPALMGVEKKRRHSVEEICTALNESGWMFEKNWTFWETRARHSSKEVLLNDIRLRKGRSILHELSDSQIQKLMTHMQRNITTEGAIEEKDRWTLLVAKKKGTPLH</sequence>
<dbReference type="InterPro" id="IPR013216">
    <property type="entry name" value="Methyltransf_11"/>
</dbReference>
<evidence type="ECO:0000259" key="4">
    <source>
        <dbReference type="Pfam" id="PF08241"/>
    </source>
</evidence>
<dbReference type="CDD" id="cd02440">
    <property type="entry name" value="AdoMet_MTases"/>
    <property type="match status" value="1"/>
</dbReference>
<name>A0A060LXN6_9BACI</name>
<dbReference type="InterPro" id="IPR051052">
    <property type="entry name" value="Diverse_substrate_MTase"/>
</dbReference>
<dbReference type="GO" id="GO:0008757">
    <property type="term" value="F:S-adenosylmethionine-dependent methyltransferase activity"/>
    <property type="evidence" value="ECO:0007669"/>
    <property type="project" value="InterPro"/>
</dbReference>